<gene>
    <name evidence="2" type="ordered locus">Nwi_3002</name>
</gene>
<evidence type="ECO:0000256" key="1">
    <source>
        <dbReference type="SAM" id="MobiDB-lite"/>
    </source>
</evidence>
<feature type="region of interest" description="Disordered" evidence="1">
    <location>
        <begin position="104"/>
        <end position="129"/>
    </location>
</feature>
<dbReference type="Proteomes" id="UP000002531">
    <property type="component" value="Chromosome"/>
</dbReference>
<dbReference type="KEGG" id="nwi:Nwi_3002"/>
<keyword evidence="3" id="KW-1185">Reference proteome</keyword>
<organism evidence="2 3">
    <name type="scientific">Nitrobacter winogradskyi (strain ATCC 25391 / DSM 10237 / CIP 104748 / NCIMB 11846 / Nb-255)</name>
    <dbReference type="NCBI Taxonomy" id="323098"/>
    <lineage>
        <taxon>Bacteria</taxon>
        <taxon>Pseudomonadati</taxon>
        <taxon>Pseudomonadota</taxon>
        <taxon>Alphaproteobacteria</taxon>
        <taxon>Hyphomicrobiales</taxon>
        <taxon>Nitrobacteraceae</taxon>
        <taxon>Nitrobacter</taxon>
    </lineage>
</organism>
<dbReference type="HOGENOM" id="CLU_890901_0_0_5"/>
<protein>
    <recommendedName>
        <fullName evidence="4">Molybdenum ABC transporter ATP-binding protein</fullName>
    </recommendedName>
</protein>
<dbReference type="Pfam" id="PF10649">
    <property type="entry name" value="DUF2478"/>
    <property type="match status" value="1"/>
</dbReference>
<name>Q3SN89_NITWN</name>
<reference evidence="2 3" key="1">
    <citation type="journal article" date="2006" name="Appl. Environ. Microbiol.">
        <title>Genome sequence of the chemolithoautotrophic nitrite-oxidizing bacterium Nitrobacter winogradskyi Nb-255.</title>
        <authorList>
            <person name="Starkenburg S.R."/>
            <person name="Chain P.S."/>
            <person name="Sayavedra-Soto L.A."/>
            <person name="Hauser L."/>
            <person name="Land M.L."/>
            <person name="Larimer F.W."/>
            <person name="Malfatti S.A."/>
            <person name="Klotz M.G."/>
            <person name="Bottomley P.J."/>
            <person name="Arp D.J."/>
            <person name="Hickey W.J."/>
        </authorList>
    </citation>
    <scope>NUCLEOTIDE SEQUENCE [LARGE SCALE GENOMIC DNA]</scope>
    <source>
        <strain evidence="3">ATCC 25391 / DSM 10237 / CIP 104748 / NCIMB 11846 / Nb-255</strain>
    </source>
</reference>
<sequence>MLSACSHPTVDPASWFRRFRIDATASGYSDHLTGCHRSVSLAFILFHDLPVASEAASIADREAALKQQAAAFSAPNTCRIYQRLRAGKRATTKTRTAIRTRTQDMADAEEETMEQRRAPHISAGSGPDTNPIGVVAYDDGLVRDALMAQCAADLATSGYRLGGIVQSNPHREGRRRCDMYVKDLLGGDEVKISQDRGNEARGCRLDQDAFARIDAWIERAVLEHVDLLIINKFGREEAQGRGLRAVIAEALIADIPVIIGVSSQNLADFLAFAGESATRLSPDIETMTAWCRNAIKRRAQDQCEPGLPPVGA</sequence>
<evidence type="ECO:0000313" key="2">
    <source>
        <dbReference type="EMBL" id="ABA06252.1"/>
    </source>
</evidence>
<accession>Q3SN89</accession>
<proteinExistence type="predicted"/>
<dbReference type="AlphaFoldDB" id="Q3SN89"/>
<evidence type="ECO:0000313" key="3">
    <source>
        <dbReference type="Proteomes" id="UP000002531"/>
    </source>
</evidence>
<dbReference type="STRING" id="323098.Nwi_3002"/>
<dbReference type="EMBL" id="CP000115">
    <property type="protein sequence ID" value="ABA06252.1"/>
    <property type="molecule type" value="Genomic_DNA"/>
</dbReference>
<evidence type="ECO:0008006" key="4">
    <source>
        <dbReference type="Google" id="ProtNLM"/>
    </source>
</evidence>
<dbReference type="InterPro" id="IPR018912">
    <property type="entry name" value="DUF2478"/>
</dbReference>
<dbReference type="eggNOG" id="COG1618">
    <property type="taxonomic scope" value="Bacteria"/>
</dbReference>